<dbReference type="HAMAP" id="MF_00227">
    <property type="entry name" value="RNase_P"/>
    <property type="match status" value="1"/>
</dbReference>
<dbReference type="GO" id="GO:0004526">
    <property type="term" value="F:ribonuclease P activity"/>
    <property type="evidence" value="ECO:0007669"/>
    <property type="project" value="UniProtKB-UniRule"/>
</dbReference>
<evidence type="ECO:0000256" key="5">
    <source>
        <dbReference type="ARBA" id="ARBA00022801"/>
    </source>
</evidence>
<organism evidence="9">
    <name type="scientific">candidate division WWE3 bacterium</name>
    <dbReference type="NCBI Taxonomy" id="2053526"/>
    <lineage>
        <taxon>Bacteria</taxon>
        <taxon>Katanobacteria</taxon>
    </lineage>
</organism>
<evidence type="ECO:0000256" key="3">
    <source>
        <dbReference type="ARBA" id="ARBA00022722"/>
    </source>
</evidence>
<dbReference type="NCBIfam" id="TIGR00188">
    <property type="entry name" value="rnpA"/>
    <property type="match status" value="1"/>
</dbReference>
<evidence type="ECO:0000313" key="9">
    <source>
        <dbReference type="EMBL" id="HEB14074.1"/>
    </source>
</evidence>
<evidence type="ECO:0000256" key="2">
    <source>
        <dbReference type="ARBA" id="ARBA00022694"/>
    </source>
</evidence>
<evidence type="ECO:0000256" key="8">
    <source>
        <dbReference type="NCBIfam" id="TIGR00188"/>
    </source>
</evidence>
<keyword evidence="3 7" id="KW-0540">Nuclease</keyword>
<dbReference type="InterPro" id="IPR014721">
    <property type="entry name" value="Ribsml_uS5_D2-typ_fold_subgr"/>
</dbReference>
<protein>
    <recommendedName>
        <fullName evidence="7 8">Ribonuclease P protein component</fullName>
        <shortName evidence="7">RNase P protein</shortName>
        <shortName evidence="7">RNaseP protein</shortName>
        <ecNumber evidence="7 8">3.1.26.5</ecNumber>
    </recommendedName>
    <alternativeName>
        <fullName evidence="7">Protein C5</fullName>
    </alternativeName>
</protein>
<dbReference type="GO" id="GO:0030677">
    <property type="term" value="C:ribonuclease P complex"/>
    <property type="evidence" value="ECO:0007669"/>
    <property type="project" value="TreeGrafter"/>
</dbReference>
<dbReference type="EMBL" id="DRHH01000066">
    <property type="protein sequence ID" value="HEB14074.1"/>
    <property type="molecule type" value="Genomic_DNA"/>
</dbReference>
<dbReference type="AlphaFoldDB" id="A0A7C1NN36"/>
<name>A0A7C1NN36_UNCKA</name>
<gene>
    <name evidence="7 9" type="primary">rnpA</name>
    <name evidence="9" type="ORF">ENI09_01550</name>
</gene>
<evidence type="ECO:0000256" key="4">
    <source>
        <dbReference type="ARBA" id="ARBA00022759"/>
    </source>
</evidence>
<accession>A0A7C1NN36</accession>
<dbReference type="Pfam" id="PF00825">
    <property type="entry name" value="Ribonuclease_P"/>
    <property type="match status" value="1"/>
</dbReference>
<keyword evidence="5 7" id="KW-0378">Hydrolase</keyword>
<dbReference type="SUPFAM" id="SSF54211">
    <property type="entry name" value="Ribosomal protein S5 domain 2-like"/>
    <property type="match status" value="1"/>
</dbReference>
<keyword evidence="4 7" id="KW-0255">Endonuclease</keyword>
<dbReference type="PANTHER" id="PTHR33992">
    <property type="entry name" value="RIBONUCLEASE P PROTEIN COMPONENT"/>
    <property type="match status" value="1"/>
</dbReference>
<keyword evidence="2 7" id="KW-0819">tRNA processing</keyword>
<dbReference type="InterPro" id="IPR020539">
    <property type="entry name" value="RNase_P_CS"/>
</dbReference>
<dbReference type="InterPro" id="IPR020568">
    <property type="entry name" value="Ribosomal_Su5_D2-typ_SF"/>
</dbReference>
<proteinExistence type="inferred from homology"/>
<dbReference type="Proteomes" id="UP000885744">
    <property type="component" value="Unassembled WGS sequence"/>
</dbReference>
<evidence type="ECO:0000256" key="7">
    <source>
        <dbReference type="HAMAP-Rule" id="MF_00227"/>
    </source>
</evidence>
<dbReference type="GO" id="GO:0000049">
    <property type="term" value="F:tRNA binding"/>
    <property type="evidence" value="ECO:0007669"/>
    <property type="project" value="UniProtKB-UniRule"/>
</dbReference>
<comment type="catalytic activity">
    <reaction evidence="7">
        <text>Endonucleolytic cleavage of RNA, removing 5'-extranucleotides from tRNA precursor.</text>
        <dbReference type="EC" id="3.1.26.5"/>
    </reaction>
</comment>
<comment type="caution">
    <text evidence="9">The sequence shown here is derived from an EMBL/GenBank/DDBJ whole genome shotgun (WGS) entry which is preliminary data.</text>
</comment>
<comment type="similarity">
    <text evidence="7">Belongs to the RnpA family.</text>
</comment>
<dbReference type="InterPro" id="IPR000100">
    <property type="entry name" value="RNase_P"/>
</dbReference>
<evidence type="ECO:0000256" key="1">
    <source>
        <dbReference type="ARBA" id="ARBA00002663"/>
    </source>
</evidence>
<dbReference type="PROSITE" id="PS00648">
    <property type="entry name" value="RIBONUCLEASE_P"/>
    <property type="match status" value="1"/>
</dbReference>
<keyword evidence="6 7" id="KW-0694">RNA-binding</keyword>
<dbReference type="PANTHER" id="PTHR33992:SF1">
    <property type="entry name" value="RIBONUCLEASE P PROTEIN COMPONENT"/>
    <property type="match status" value="1"/>
</dbReference>
<dbReference type="GO" id="GO:0042781">
    <property type="term" value="F:3'-tRNA processing endoribonuclease activity"/>
    <property type="evidence" value="ECO:0007669"/>
    <property type="project" value="TreeGrafter"/>
</dbReference>
<dbReference type="EC" id="3.1.26.5" evidence="7 8"/>
<comment type="function">
    <text evidence="1 7">RNaseP catalyzes the removal of the 5'-leader sequence from pre-tRNA to produce the mature 5'-terminus. It can also cleave other RNA substrates such as 4.5S RNA. The protein component plays an auxiliary but essential role in vivo by binding to the 5'-leader sequence and broadening the substrate specificity of the ribozyme.</text>
</comment>
<sequence>MLPKKNRLSSDFDFRRVRRFGKGYPTPFFSVFVLHDDKDPKAPPRFGFVASTKISKRAVKRNRIKRILRNEISKLLPDISPGVLVSFWVRPKALEAPPDKLRLKVRETLKKAQILQVS</sequence>
<evidence type="ECO:0000256" key="6">
    <source>
        <dbReference type="ARBA" id="ARBA00022884"/>
    </source>
</evidence>
<dbReference type="Gene3D" id="3.30.230.10">
    <property type="match status" value="1"/>
</dbReference>
<reference evidence="9" key="1">
    <citation type="journal article" date="2020" name="mSystems">
        <title>Genome- and Community-Level Interaction Insights into Carbon Utilization and Element Cycling Functions of Hydrothermarchaeota in Hydrothermal Sediment.</title>
        <authorList>
            <person name="Zhou Z."/>
            <person name="Liu Y."/>
            <person name="Xu W."/>
            <person name="Pan J."/>
            <person name="Luo Z.H."/>
            <person name="Li M."/>
        </authorList>
    </citation>
    <scope>NUCLEOTIDE SEQUENCE [LARGE SCALE GENOMIC DNA]</scope>
    <source>
        <strain evidence="9">HyVt-365</strain>
    </source>
</reference>
<dbReference type="GO" id="GO:0001682">
    <property type="term" value="P:tRNA 5'-leader removal"/>
    <property type="evidence" value="ECO:0007669"/>
    <property type="project" value="UniProtKB-UniRule"/>
</dbReference>
<comment type="subunit">
    <text evidence="7">Consists of a catalytic RNA component (M1 or rnpB) and a protein subunit.</text>
</comment>